<evidence type="ECO:0000313" key="3">
    <source>
        <dbReference type="Proteomes" id="UP001492380"/>
    </source>
</evidence>
<dbReference type="EMBL" id="JBBWRZ010000002">
    <property type="protein sequence ID" value="KAK8244222.1"/>
    <property type="molecule type" value="Genomic_DNA"/>
</dbReference>
<name>A0ABR1YZV6_9PEZI</name>
<reference evidence="2 3" key="1">
    <citation type="submission" date="2024-04" db="EMBL/GenBank/DDBJ databases">
        <title>Phyllosticta paracitricarpa is synonymous to the EU quarantine fungus P. citricarpa based on phylogenomic analyses.</title>
        <authorList>
            <consortium name="Lawrence Berkeley National Laboratory"/>
            <person name="Van Ingen-Buijs V.A."/>
            <person name="Van Westerhoven A.C."/>
            <person name="Haridas S."/>
            <person name="Skiadas P."/>
            <person name="Martin F."/>
            <person name="Groenewald J.Z."/>
            <person name="Crous P.W."/>
            <person name="Seidl M.F."/>
        </authorList>
    </citation>
    <scope>NUCLEOTIDE SEQUENCE [LARGE SCALE GENOMIC DNA]</scope>
    <source>
        <strain evidence="2 3">CBS 123374</strain>
    </source>
</reference>
<comment type="caution">
    <text evidence="2">The sequence shown here is derived from an EMBL/GenBank/DDBJ whole genome shotgun (WGS) entry which is preliminary data.</text>
</comment>
<sequence>MFAMLLIGGAKLRYFLASALAAQALPSGALSSPTKARSLTTADSKFIRTPHRPSIFVPSRLLSTHLVRESYETASHRVHRKHASYSSLYISSRESECFAQTSWTIYSPDLAFGLLKGTAYKTARTASASVALQIVSRPQNKDTLNNLPPPSAEVPN</sequence>
<feature type="signal peptide" evidence="1">
    <location>
        <begin position="1"/>
        <end position="21"/>
    </location>
</feature>
<proteinExistence type="predicted"/>
<evidence type="ECO:0000313" key="2">
    <source>
        <dbReference type="EMBL" id="KAK8244222.1"/>
    </source>
</evidence>
<evidence type="ECO:0008006" key="4">
    <source>
        <dbReference type="Google" id="ProtNLM"/>
    </source>
</evidence>
<organism evidence="2 3">
    <name type="scientific">Phyllosticta capitalensis</name>
    <dbReference type="NCBI Taxonomy" id="121624"/>
    <lineage>
        <taxon>Eukaryota</taxon>
        <taxon>Fungi</taxon>
        <taxon>Dikarya</taxon>
        <taxon>Ascomycota</taxon>
        <taxon>Pezizomycotina</taxon>
        <taxon>Dothideomycetes</taxon>
        <taxon>Dothideomycetes incertae sedis</taxon>
        <taxon>Botryosphaeriales</taxon>
        <taxon>Phyllostictaceae</taxon>
        <taxon>Phyllosticta</taxon>
    </lineage>
</organism>
<feature type="chain" id="PRO_5045398084" description="Secreted protein" evidence="1">
    <location>
        <begin position="22"/>
        <end position="156"/>
    </location>
</feature>
<keyword evidence="1" id="KW-0732">Signal</keyword>
<gene>
    <name evidence="2" type="ORF">HDK90DRAFT_149248</name>
</gene>
<accession>A0ABR1YZV6</accession>
<dbReference type="Proteomes" id="UP001492380">
    <property type="component" value="Unassembled WGS sequence"/>
</dbReference>
<protein>
    <recommendedName>
        <fullName evidence="4">Secreted protein</fullName>
    </recommendedName>
</protein>
<keyword evidence="3" id="KW-1185">Reference proteome</keyword>
<evidence type="ECO:0000256" key="1">
    <source>
        <dbReference type="SAM" id="SignalP"/>
    </source>
</evidence>